<keyword evidence="5" id="KW-0862">Zinc</keyword>
<feature type="compositionally biased region" description="Polar residues" evidence="9">
    <location>
        <begin position="1"/>
        <end position="16"/>
    </location>
</feature>
<evidence type="ECO:0000256" key="7">
    <source>
        <dbReference type="ARBA" id="ARBA00023136"/>
    </source>
</evidence>
<feature type="compositionally biased region" description="Polar residues" evidence="9">
    <location>
        <begin position="503"/>
        <end position="517"/>
    </location>
</feature>
<gene>
    <name evidence="11" type="ORF">M378DRAFT_108977</name>
</gene>
<feature type="compositionally biased region" description="Polar residues" evidence="9">
    <location>
        <begin position="617"/>
        <end position="636"/>
    </location>
</feature>
<feature type="compositionally biased region" description="Basic and acidic residues" evidence="9">
    <location>
        <begin position="484"/>
        <end position="500"/>
    </location>
</feature>
<feature type="region of interest" description="Disordered" evidence="9">
    <location>
        <begin position="746"/>
        <end position="782"/>
    </location>
</feature>
<feature type="region of interest" description="Disordered" evidence="9">
    <location>
        <begin position="454"/>
        <end position="526"/>
    </location>
</feature>
<evidence type="ECO:0000256" key="6">
    <source>
        <dbReference type="ARBA" id="ARBA00022989"/>
    </source>
</evidence>
<evidence type="ECO:0000256" key="5">
    <source>
        <dbReference type="ARBA" id="ARBA00022833"/>
    </source>
</evidence>
<keyword evidence="2" id="KW-0812">Transmembrane</keyword>
<feature type="compositionally biased region" description="Low complexity" evidence="9">
    <location>
        <begin position="465"/>
        <end position="477"/>
    </location>
</feature>
<evidence type="ECO:0000313" key="11">
    <source>
        <dbReference type="EMBL" id="KIL61915.1"/>
    </source>
</evidence>
<dbReference type="HOGENOM" id="CLU_006852_0_0_1"/>
<dbReference type="Gene3D" id="3.30.40.10">
    <property type="entry name" value="Zinc/RING finger domain, C3HC4 (zinc finger)"/>
    <property type="match status" value="1"/>
</dbReference>
<dbReference type="SMART" id="SM00184">
    <property type="entry name" value="RING"/>
    <property type="match status" value="1"/>
</dbReference>
<evidence type="ECO:0000256" key="8">
    <source>
        <dbReference type="PROSITE-ProRule" id="PRU00175"/>
    </source>
</evidence>
<feature type="compositionally biased region" description="Low complexity" evidence="9">
    <location>
        <begin position="249"/>
        <end position="265"/>
    </location>
</feature>
<dbReference type="InterPro" id="IPR051653">
    <property type="entry name" value="E3_ligase_sorting_rcpt"/>
</dbReference>
<feature type="compositionally biased region" description="Polar residues" evidence="9">
    <location>
        <begin position="76"/>
        <end position="94"/>
    </location>
</feature>
<dbReference type="EMBL" id="KN818278">
    <property type="protein sequence ID" value="KIL61915.1"/>
    <property type="molecule type" value="Genomic_DNA"/>
</dbReference>
<accession>A0A0C2SFP8</accession>
<feature type="compositionally biased region" description="Basic and acidic residues" evidence="9">
    <location>
        <begin position="131"/>
        <end position="151"/>
    </location>
</feature>
<keyword evidence="12" id="KW-1185">Reference proteome</keyword>
<dbReference type="FunCoup" id="A0A0C2SFP8">
    <property type="interactions" value="174"/>
</dbReference>
<feature type="compositionally biased region" description="Low complexity" evidence="9">
    <location>
        <begin position="225"/>
        <end position="236"/>
    </location>
</feature>
<name>A0A0C2SFP8_AMAMK</name>
<feature type="region of interest" description="Disordered" evidence="9">
    <location>
        <begin position="800"/>
        <end position="891"/>
    </location>
</feature>
<feature type="compositionally biased region" description="Low complexity" evidence="9">
    <location>
        <begin position="390"/>
        <end position="406"/>
    </location>
</feature>
<feature type="compositionally biased region" description="Polar residues" evidence="9">
    <location>
        <begin position="26"/>
        <end position="46"/>
    </location>
</feature>
<evidence type="ECO:0000259" key="10">
    <source>
        <dbReference type="PROSITE" id="PS50089"/>
    </source>
</evidence>
<evidence type="ECO:0000256" key="3">
    <source>
        <dbReference type="ARBA" id="ARBA00022723"/>
    </source>
</evidence>
<feature type="region of interest" description="Disordered" evidence="9">
    <location>
        <begin position="617"/>
        <end position="696"/>
    </location>
</feature>
<dbReference type="Pfam" id="PF13639">
    <property type="entry name" value="zf-RING_2"/>
    <property type="match status" value="1"/>
</dbReference>
<evidence type="ECO:0000313" key="12">
    <source>
        <dbReference type="Proteomes" id="UP000054549"/>
    </source>
</evidence>
<dbReference type="PANTHER" id="PTHR47168">
    <property type="entry name" value="RING ZINC FINGER DOMAIN SUPERFAMILY PROTEIN-RELATED"/>
    <property type="match status" value="1"/>
</dbReference>
<keyword evidence="3" id="KW-0479">Metal-binding</keyword>
<feature type="region of interest" description="Disordered" evidence="9">
    <location>
        <begin position="1"/>
        <end position="417"/>
    </location>
</feature>
<feature type="compositionally biased region" description="Polar residues" evidence="9">
    <location>
        <begin position="288"/>
        <end position="301"/>
    </location>
</feature>
<evidence type="ECO:0000256" key="1">
    <source>
        <dbReference type="ARBA" id="ARBA00004167"/>
    </source>
</evidence>
<feature type="compositionally biased region" description="Polar residues" evidence="9">
    <location>
        <begin position="454"/>
        <end position="464"/>
    </location>
</feature>
<dbReference type="InterPro" id="IPR001841">
    <property type="entry name" value="Znf_RING"/>
</dbReference>
<dbReference type="PROSITE" id="PS50089">
    <property type="entry name" value="ZF_RING_2"/>
    <property type="match status" value="1"/>
</dbReference>
<dbReference type="InParanoid" id="A0A0C2SFP8"/>
<dbReference type="GO" id="GO:0008270">
    <property type="term" value="F:zinc ion binding"/>
    <property type="evidence" value="ECO:0007669"/>
    <property type="project" value="UniProtKB-KW"/>
</dbReference>
<dbReference type="InterPro" id="IPR013083">
    <property type="entry name" value="Znf_RING/FYVE/PHD"/>
</dbReference>
<dbReference type="AlphaFoldDB" id="A0A0C2SFP8"/>
<dbReference type="STRING" id="946122.A0A0C2SFP8"/>
<feature type="domain" description="RING-type" evidence="10">
    <location>
        <begin position="987"/>
        <end position="1029"/>
    </location>
</feature>
<keyword evidence="7" id="KW-0472">Membrane</keyword>
<proteinExistence type="predicted"/>
<sequence>MGQSSSSSRPPITHHNSTVHDDCGPSPTSNHPPASSSMEGASNRAANSVEVEAPLPPGPSRRPIRRSLLSFVKPSSRPSARETSLGSSTPNRRSWLNPRRWSKVPSTLTEHTDEATHTRNDGPSDIPSPPIDRKGKGREEYEAGDAQDVHHSSPLSQQPTVSGPSTSNLRTEQAEPSPALPAANETSVIPSAQRESNSEQDPSEQQGPIPPPIEGGAEPAHDNLATASTAAVTSISGGQAQNVHEPPNRLASTAAPTSPAPATARPLPPPGTLVVVQGVVHTTDVPRSNGQTMANGTNGDSVNHRMSMPPRPRSSDPTFNTGEPHSTASAILSNGQQPDPGNLNTHETSDVGASSADNRDRGSGDVPILSSNVVESAGHPTQPASTGDSGQNTTQQNGTGEQRGTNHLANEDLGSPGSISSSSIDVLGTLLSVAAAATAASLLTGSSEPILPINHSSGLHNQANSPTTLPTGSGTPPDFSAASRAERMRNAWSSIRERLGIRPSTSPDIPTSNNNAAPGSAVPASPDTREMMLSEMARAFSVGLGLGGFTGPAANTNNNVLNRSTEAPATPEPRLPPAEGSFERFLVDLQADLRNALTTGEGGSGVRAMVAGVGWSDANSTESQTRQEASVSSNGAENHASDTAARSETHSDNAVSARPATSEPEPESDVTPSGEPLAEPLRQRTGGNREERQPGEPSRINWWRLYRFPAIGVPRNNLAVSVAAAAALSTAGPTSAAVPHALGAERPAPTSSVFENPSAHPEPEARNASDSRNGNGAAPQDNTVVPVIIVGLQSVHMDLRHGGEHPEADTNSTHNSDATGDLDEDIFGPMSDQDSNADALEQSSGPQVANAEGNPRRGTRWRSRAADAIRNLRPRRGGDQRNGGVNGDAAAPHLVQQMPPMGPGSRMFLIYVIGGYYPPNHSIVLGNPGDLESFEALSELAELLGQVKPSTATKEDIEKSGLQVIKATQVRQHEREGKITNNCAERCLICLDDYRPEEDVRMMACRHAFHKDCVDKWLQTGKNNCPACRSRGVSTDARSPFFS</sequence>
<evidence type="ECO:0000256" key="4">
    <source>
        <dbReference type="ARBA" id="ARBA00022771"/>
    </source>
</evidence>
<dbReference type="FunFam" id="3.30.40.10:FF:000728">
    <property type="entry name" value="Unplaced genomic scaffold supercont1.4, whole genome shotgun sequence"/>
    <property type="match status" value="1"/>
</dbReference>
<dbReference type="SUPFAM" id="SSF57850">
    <property type="entry name" value="RING/U-box"/>
    <property type="match status" value="1"/>
</dbReference>
<dbReference type="CDD" id="cd16461">
    <property type="entry name" value="RING-H2_EL5-like"/>
    <property type="match status" value="1"/>
</dbReference>
<keyword evidence="6" id="KW-1133">Transmembrane helix</keyword>
<feature type="compositionally biased region" description="Basic and acidic residues" evidence="9">
    <location>
        <begin position="110"/>
        <end position="122"/>
    </location>
</feature>
<comment type="subcellular location">
    <subcellularLocation>
        <location evidence="1">Membrane</location>
        <topology evidence="1">Single-pass membrane protein</topology>
    </subcellularLocation>
</comment>
<protein>
    <recommendedName>
        <fullName evidence="10">RING-type domain-containing protein</fullName>
    </recommendedName>
</protein>
<reference evidence="11 12" key="1">
    <citation type="submission" date="2014-04" db="EMBL/GenBank/DDBJ databases">
        <title>Evolutionary Origins and Diversification of the Mycorrhizal Mutualists.</title>
        <authorList>
            <consortium name="DOE Joint Genome Institute"/>
            <consortium name="Mycorrhizal Genomics Consortium"/>
            <person name="Kohler A."/>
            <person name="Kuo A."/>
            <person name="Nagy L.G."/>
            <person name="Floudas D."/>
            <person name="Copeland A."/>
            <person name="Barry K.W."/>
            <person name="Cichocki N."/>
            <person name="Veneault-Fourrey C."/>
            <person name="LaButti K."/>
            <person name="Lindquist E.A."/>
            <person name="Lipzen A."/>
            <person name="Lundell T."/>
            <person name="Morin E."/>
            <person name="Murat C."/>
            <person name="Riley R."/>
            <person name="Ohm R."/>
            <person name="Sun H."/>
            <person name="Tunlid A."/>
            <person name="Henrissat B."/>
            <person name="Grigoriev I.V."/>
            <person name="Hibbett D.S."/>
            <person name="Martin F."/>
        </authorList>
    </citation>
    <scope>NUCLEOTIDE SEQUENCE [LARGE SCALE GENOMIC DNA]</scope>
    <source>
        <strain evidence="11 12">Koide BX008</strain>
    </source>
</reference>
<feature type="compositionally biased region" description="Polar residues" evidence="9">
    <location>
        <begin position="153"/>
        <end position="171"/>
    </location>
</feature>
<feature type="compositionally biased region" description="Low complexity" evidence="9">
    <location>
        <begin position="272"/>
        <end position="286"/>
    </location>
</feature>
<evidence type="ECO:0000256" key="9">
    <source>
        <dbReference type="SAM" id="MobiDB-lite"/>
    </source>
</evidence>
<feature type="region of interest" description="Disordered" evidence="9">
    <location>
        <begin position="557"/>
        <end position="579"/>
    </location>
</feature>
<dbReference type="OrthoDB" id="8062037at2759"/>
<feature type="compositionally biased region" description="Polar residues" evidence="9">
    <location>
        <begin position="809"/>
        <end position="818"/>
    </location>
</feature>
<keyword evidence="4 8" id="KW-0863">Zinc-finger</keyword>
<organism evidence="11 12">
    <name type="scientific">Amanita muscaria (strain Koide BX008)</name>
    <dbReference type="NCBI Taxonomy" id="946122"/>
    <lineage>
        <taxon>Eukaryota</taxon>
        <taxon>Fungi</taxon>
        <taxon>Dikarya</taxon>
        <taxon>Basidiomycota</taxon>
        <taxon>Agaricomycotina</taxon>
        <taxon>Agaricomycetes</taxon>
        <taxon>Agaricomycetidae</taxon>
        <taxon>Agaricales</taxon>
        <taxon>Pluteineae</taxon>
        <taxon>Amanitaceae</taxon>
        <taxon>Amanita</taxon>
    </lineage>
</organism>
<feature type="compositionally biased region" description="Polar residues" evidence="9">
    <location>
        <begin position="184"/>
        <end position="195"/>
    </location>
</feature>
<dbReference type="PANTHER" id="PTHR47168:SF1">
    <property type="entry name" value="OS02G0798600 PROTEIN"/>
    <property type="match status" value="1"/>
</dbReference>
<feature type="compositionally biased region" description="Polar residues" evidence="9">
    <location>
        <begin position="832"/>
        <end position="847"/>
    </location>
</feature>
<feature type="compositionally biased region" description="Polar residues" evidence="9">
    <location>
        <begin position="316"/>
        <end position="356"/>
    </location>
</feature>
<dbReference type="Proteomes" id="UP000054549">
    <property type="component" value="Unassembled WGS sequence"/>
</dbReference>
<evidence type="ECO:0000256" key="2">
    <source>
        <dbReference type="ARBA" id="ARBA00022692"/>
    </source>
</evidence>
<dbReference type="GO" id="GO:0016020">
    <property type="term" value="C:membrane"/>
    <property type="evidence" value="ECO:0007669"/>
    <property type="project" value="UniProtKB-SubCell"/>
</dbReference>
<feature type="compositionally biased region" description="Polar residues" evidence="9">
    <location>
        <begin position="557"/>
        <end position="567"/>
    </location>
</feature>